<sequence>MQMEPWRKRGFVPDSDEDDGFDSLDSGNRAVEQDTEEGVDLEYISLPVTNSDLAQDPATQASEARDARAFSEDRNAAAEDAGSQELVEPPLSSPTKSNARKGCAARSTNESKDVSSTEALPNSKRVTRTYAKRRSATEPHLDIDHESQDILPDLDHHIWDIPSSPPAQSLLDQKARGRATFKNPATSVRHPKHESITVVPPVSVDSETLNDSGRSRSSSPDELAFVLAAPRKVATERVTEPEDTKPREASDDDSPLSSPPSSLESPPPELEKSTETSMASAVQPPDVDRIGPFPEDSHHNSTGMFPPVRRSFRERNAIQLHPYALEMAKYQRLMQERGIKPVRVATATEKNPRHDPTDESQEQDDYDPAAIRSSPTPEEFIHPNRSSRREENGQPPQQRRAHDNRTSSIERTSSQKRRKRFHSNNSNDNDQSNKTPVRPQVVVNVDSTPNSRIPQPRFVNSPPYSGGLPSSIRTRKSPGNFRLPSELMSPPTTTLSVESDLGGNSVTKPREDQHDATRAWQTVSLFDKDHIFDSDESEESGSDHEETAENRLIRDLQKKTRGVLPASWVRLNAEQSSSRKTSQGNRQALSMTRTEGKGVAKKITRNPHVFQKANPQSTRALFDFAEFDDTDEEDDDQGTSTTVVENNDARDLSRFSLELSDNFFRDEDAMEDNRIDYMMAPVSRKKPDSRVARGLKRVKSKESACHTERRLKKARLQRQTRLTDSSYGGRPTKSSSTRASTRRSILDVPDIVNRPRKEQPQFLRIAARRARSRKDQGRQSPTRKFVQLSSRQDTLDANQTLRDWKRGTIPRSKSRKAASISRKRQVPTVIQPGVRNIAAATQTSRITKHFEIDRAESFSTDDRSPAPNTASVHGPSIPIESAPSIPEPSNHTPAAQLNRAGNQWIVQRRMPIISLRRNDPRPAPTSLAAPTETASASKGIFSRSLTLLNRKFRREKASRPFKSSLTLDRYITDESSPASRNIIEQRPLSSEMSPVRLEAATTRRRAKKQNPTRLNIDSEEYLQKEDIITTITDDNDSHLPTITHMAPARNTSFNSGGVFNWQSHYPIDFGVLPLRDGTFFHESTFIGSGEVVRSLNVTKRDLDTAAGFACITTGGEIFQWGPWNETTSTQIGMVFAKILESVQRSALSMAPEHRGPGLLTAVYTYRSMINYVTENLSFIDPVDRISFISRTIALVSSLQNSISASLASQSHAKTDLTRIACYNAVLTNQLRQIAIHDLVDRSMADNVLVLLKACATDTLTLNMSDAGLADIRRFWEEHDNPAQREAGIREHYPAVEAYIIFKLLFRSSSALERVLNELLNETLSKNVICNDRNIANLESGWRHVFSLLPLNDIDDHGIVRRKNRFQHVHDNWKLVKRLVSPVLTSYETCSTTQPISFNVYCRALFQRCHRLINYWAWRECRLVLDTLYDFFAQNKLYNLKLEESRGSPSFLDQLDQNPSLDLQPGEPCFHTLLKIIASGLQYLSERYDKKKIRNFAWRLLPNHGRVFPKEKQLLHEDLDALRNHHDLLCTLYWVIPAGLRFRIEIIKDIVHPASSHNETCAINLRAWTRLVRFKLSTDEDTTELEPFANWHAFFLSELRQQHALARKEGESLAKTSEQVSRQLVEANIADNQRPIENLLSVALHGMQSALERAPSLEHAFKLITKTPFDSLLGLFNSRQPRVNAVVSDALKVIVAYIQKAVVTDAAAQAPKAAPVAAAHTEDDSQEFDDVDWDESLDNAIAQPTLISEGIDHVQNVLYPVVFRLLSNCFGEDHCPEDKILLDVVDCWTSIAQTMVSHQLRQWDNYLDPVSVESWASLRGTVQTRKFTPCFLARCIEKDHRVLNDSRILVTGVWIACLVERTSMLKFQSHLTEAMLNCHLGDPLLQNLPFAMDKKSGRYMISLEDLIQRRVSLLSSVLLNMREDVLKLEALGSSDLNVTKQDYSEILKRLMAAMRSNYQELGNGPDGNAHGAYVDFVHRIIRFLQELTSDIRPVDPFFTDPAVFPLPTSDPRYVVAKLKRYEPRLSSSKELQTLAIFIQSIVERATMDGQHDHLISQLHSAMKESYESGMIQKPTLRAVLLQCVFPAYIEPTFNNTTAWLLSLPLLKSVSLVFNDLLFSVDTMDPMCVASVLNILTTVFHSVTQALRPLSNRPRKLQDPTTMVMLTVLVDMISSSLVIIDFIDRATEAAENVLPYIEWFRGFFVTVSSLQAVPGLDAAISDSCFTPIEPPSSSPADHLSPQLAIARRFAFEDHRSCLRNWSFHEGKYYYTRPGHDSKLVTLEPALVALLEDPDAARLDLQDAVSDFVDRVGKFNFFSE</sequence>
<feature type="compositionally biased region" description="Polar residues" evidence="1">
    <location>
        <begin position="573"/>
        <end position="593"/>
    </location>
</feature>
<dbReference type="PANTHER" id="PTHR28122">
    <property type="entry name" value="E3 UBIQUITIN-PROTEIN LIGASE SUBSTRATE RECEPTOR MMS22"/>
    <property type="match status" value="1"/>
</dbReference>
<dbReference type="OrthoDB" id="2386201at2759"/>
<evidence type="ECO:0000256" key="1">
    <source>
        <dbReference type="SAM" id="MobiDB-lite"/>
    </source>
</evidence>
<accession>S8B4J7</accession>
<feature type="compositionally biased region" description="Basic and acidic residues" evidence="1">
    <location>
        <begin position="541"/>
        <end position="556"/>
    </location>
</feature>
<feature type="compositionally biased region" description="Polar residues" evidence="1">
    <location>
        <begin position="778"/>
        <end position="787"/>
    </location>
</feature>
<feature type="compositionally biased region" description="Basic and acidic residues" evidence="1">
    <location>
        <begin position="135"/>
        <end position="159"/>
    </location>
</feature>
<dbReference type="GO" id="GO:0031297">
    <property type="term" value="P:replication fork processing"/>
    <property type="evidence" value="ECO:0007669"/>
    <property type="project" value="InterPro"/>
</dbReference>
<name>S8B4J7_PENO1</name>
<feature type="region of interest" description="Disordered" evidence="1">
    <location>
        <begin position="572"/>
        <end position="599"/>
    </location>
</feature>
<feature type="region of interest" description="Disordered" evidence="1">
    <location>
        <begin position="856"/>
        <end position="902"/>
    </location>
</feature>
<organism evidence="2 3">
    <name type="scientific">Penicillium oxalicum (strain 114-2 / CGMCC 5302)</name>
    <name type="common">Penicillium decumbens</name>
    <dbReference type="NCBI Taxonomy" id="933388"/>
    <lineage>
        <taxon>Eukaryota</taxon>
        <taxon>Fungi</taxon>
        <taxon>Dikarya</taxon>
        <taxon>Ascomycota</taxon>
        <taxon>Pezizomycotina</taxon>
        <taxon>Eurotiomycetes</taxon>
        <taxon>Eurotiomycetidae</taxon>
        <taxon>Eurotiales</taxon>
        <taxon>Aspergillaceae</taxon>
        <taxon>Penicillium</taxon>
    </lineage>
</organism>
<dbReference type="PhylomeDB" id="S8B4J7"/>
<feature type="compositionally biased region" description="Polar residues" evidence="1">
    <location>
        <begin position="490"/>
        <end position="507"/>
    </location>
</feature>
<dbReference type="Pfam" id="PF09462">
    <property type="entry name" value="Mus7"/>
    <property type="match status" value="1"/>
</dbReference>
<feature type="region of interest" description="Disordered" evidence="1">
    <location>
        <begin position="768"/>
        <end position="787"/>
    </location>
</feature>
<feature type="compositionally biased region" description="Basic and acidic residues" evidence="1">
    <location>
        <begin position="379"/>
        <end position="392"/>
    </location>
</feature>
<feature type="compositionally biased region" description="Low complexity" evidence="1">
    <location>
        <begin position="732"/>
        <end position="743"/>
    </location>
</feature>
<dbReference type="PANTHER" id="PTHR28122:SF1">
    <property type="entry name" value="E3 UBIQUITIN-PROTEIN LIGASE SUBSTRATE RECEPTOR MMS22"/>
    <property type="match status" value="1"/>
</dbReference>
<proteinExistence type="predicted"/>
<feature type="compositionally biased region" description="Low complexity" evidence="1">
    <location>
        <begin position="255"/>
        <end position="264"/>
    </location>
</feature>
<reference evidence="2 3" key="1">
    <citation type="journal article" date="2013" name="PLoS ONE">
        <title>Genomic and secretomic analyses reveal unique features of the lignocellulolytic enzyme system of Penicillium decumbens.</title>
        <authorList>
            <person name="Liu G."/>
            <person name="Zhang L."/>
            <person name="Wei X."/>
            <person name="Zou G."/>
            <person name="Qin Y."/>
            <person name="Ma L."/>
            <person name="Li J."/>
            <person name="Zheng H."/>
            <person name="Wang S."/>
            <person name="Wang C."/>
            <person name="Xun L."/>
            <person name="Zhao G.-P."/>
            <person name="Zhou Z."/>
            <person name="Qu Y."/>
        </authorList>
    </citation>
    <scope>NUCLEOTIDE SEQUENCE [LARGE SCALE GENOMIC DNA]</scope>
    <source>
        <strain evidence="3">114-2 / CGMCC 5302</strain>
    </source>
</reference>
<dbReference type="GO" id="GO:0035361">
    <property type="term" value="C:Cul8-RING ubiquitin ligase complex"/>
    <property type="evidence" value="ECO:0007669"/>
    <property type="project" value="TreeGrafter"/>
</dbReference>
<evidence type="ECO:0000313" key="3">
    <source>
        <dbReference type="Proteomes" id="UP000019376"/>
    </source>
</evidence>
<dbReference type="eggNOG" id="ENOG502QSDS">
    <property type="taxonomic scope" value="Eukaryota"/>
</dbReference>
<feature type="compositionally biased region" description="Polar residues" evidence="1">
    <location>
        <begin position="890"/>
        <end position="902"/>
    </location>
</feature>
<dbReference type="GO" id="GO:0005634">
    <property type="term" value="C:nucleus"/>
    <property type="evidence" value="ECO:0007669"/>
    <property type="project" value="InterPro"/>
</dbReference>
<dbReference type="GO" id="GO:0000724">
    <property type="term" value="P:double-strand break repair via homologous recombination"/>
    <property type="evidence" value="ECO:0007669"/>
    <property type="project" value="TreeGrafter"/>
</dbReference>
<feature type="compositionally biased region" description="Polar residues" evidence="1">
    <location>
        <begin position="47"/>
        <end position="62"/>
    </location>
</feature>
<feature type="region of interest" description="Disordered" evidence="1">
    <location>
        <begin position="341"/>
        <end position="556"/>
    </location>
</feature>
<feature type="compositionally biased region" description="Low complexity" evidence="1">
    <location>
        <begin position="423"/>
        <end position="433"/>
    </location>
</feature>
<feature type="compositionally biased region" description="Basic residues" evidence="1">
    <location>
        <begin position="709"/>
        <end position="718"/>
    </location>
</feature>
<dbReference type="Proteomes" id="UP000019376">
    <property type="component" value="Unassembled WGS sequence"/>
</dbReference>
<feature type="region of interest" description="Disordered" evidence="1">
    <location>
        <begin position="1"/>
        <end position="310"/>
    </location>
</feature>
<feature type="region of interest" description="Disordered" evidence="1">
    <location>
        <begin position="687"/>
        <end position="745"/>
    </location>
</feature>
<protein>
    <submittedName>
        <fullName evidence="2">Uncharacterized protein</fullName>
    </submittedName>
</protein>
<keyword evidence="3" id="KW-1185">Reference proteome</keyword>
<feature type="compositionally biased region" description="Polar residues" evidence="1">
    <location>
        <begin position="205"/>
        <end position="220"/>
    </location>
</feature>
<feature type="region of interest" description="Disordered" evidence="1">
    <location>
        <begin position="975"/>
        <end position="995"/>
    </location>
</feature>
<feature type="compositionally biased region" description="Basic and acidic residues" evidence="1">
    <location>
        <begin position="508"/>
        <end position="517"/>
    </location>
</feature>
<evidence type="ECO:0000313" key="2">
    <source>
        <dbReference type="EMBL" id="EPS33758.1"/>
    </source>
</evidence>
<dbReference type="HOGENOM" id="CLU_000374_2_0_1"/>
<dbReference type="EMBL" id="KB644415">
    <property type="protein sequence ID" value="EPS33758.1"/>
    <property type="molecule type" value="Genomic_DNA"/>
</dbReference>
<feature type="compositionally biased region" description="Basic and acidic residues" evidence="1">
    <location>
        <begin position="233"/>
        <end position="249"/>
    </location>
</feature>
<feature type="region of interest" description="Disordered" evidence="1">
    <location>
        <begin position="915"/>
        <end position="935"/>
    </location>
</feature>
<dbReference type="STRING" id="933388.S8B4J7"/>
<feature type="compositionally biased region" description="Acidic residues" evidence="1">
    <location>
        <begin position="358"/>
        <end position="367"/>
    </location>
</feature>
<dbReference type="InterPro" id="IPR019021">
    <property type="entry name" value="Mms22"/>
</dbReference>
<feature type="compositionally biased region" description="Basic residues" evidence="1">
    <location>
        <begin position="125"/>
        <end position="134"/>
    </location>
</feature>
<feature type="compositionally biased region" description="Basic and acidic residues" evidence="1">
    <location>
        <begin position="63"/>
        <end position="77"/>
    </location>
</feature>
<feature type="compositionally biased region" description="Low complexity" evidence="1">
    <location>
        <begin position="875"/>
        <end position="889"/>
    </location>
</feature>
<gene>
    <name evidence="2" type="ORF">PDE_08720</name>
</gene>